<dbReference type="SUPFAM" id="SSF53474">
    <property type="entry name" value="alpha/beta-Hydrolases"/>
    <property type="match status" value="1"/>
</dbReference>
<proteinExistence type="inferred from homology"/>
<dbReference type="InterPro" id="IPR036188">
    <property type="entry name" value="FAD/NAD-bd_sf"/>
</dbReference>
<evidence type="ECO:0000259" key="17">
    <source>
        <dbReference type="Pfam" id="PF00732"/>
    </source>
</evidence>
<dbReference type="EC" id="1.1.3.6" evidence="13"/>
<dbReference type="PANTHER" id="PTHR47470:SF1">
    <property type="entry name" value="FAD-DEPENDENT OXIDOREDUCTASE 2 FAD BINDING DOMAIN-CONTAINING PROTEIN"/>
    <property type="match status" value="1"/>
</dbReference>
<evidence type="ECO:0000256" key="11">
    <source>
        <dbReference type="ARBA" id="ARBA00038856"/>
    </source>
</evidence>
<dbReference type="OrthoDB" id="9974421at2759"/>
<dbReference type="Pfam" id="PF00732">
    <property type="entry name" value="GMC_oxred_N"/>
    <property type="match status" value="1"/>
</dbReference>
<reference evidence="20" key="1">
    <citation type="journal article" date="2021" name="IMA Fungus">
        <title>Genomic characterization of three marine fungi, including Emericellopsis atlantica sp. nov. with signatures of a generalist lifestyle and marine biomass degradation.</title>
        <authorList>
            <person name="Hagestad O.C."/>
            <person name="Hou L."/>
            <person name="Andersen J.H."/>
            <person name="Hansen E.H."/>
            <person name="Altermark B."/>
            <person name="Li C."/>
            <person name="Kuhnert E."/>
            <person name="Cox R.J."/>
            <person name="Crous P.W."/>
            <person name="Spatafora J.W."/>
            <person name="Lail K."/>
            <person name="Amirebrahimi M."/>
            <person name="Lipzen A."/>
            <person name="Pangilinan J."/>
            <person name="Andreopoulos W."/>
            <person name="Hayes R.D."/>
            <person name="Ng V."/>
            <person name="Grigoriev I.V."/>
            <person name="Jackson S.A."/>
            <person name="Sutton T.D.S."/>
            <person name="Dobson A.D.W."/>
            <person name="Rama T."/>
        </authorList>
    </citation>
    <scope>NUCLEOTIDE SEQUENCE</scope>
    <source>
        <strain evidence="20">TRa018bII</strain>
    </source>
</reference>
<evidence type="ECO:0000256" key="12">
    <source>
        <dbReference type="ARBA" id="ARBA00049645"/>
    </source>
</evidence>
<evidence type="ECO:0000256" key="9">
    <source>
        <dbReference type="ARBA" id="ARBA00023221"/>
    </source>
</evidence>
<keyword evidence="10" id="KW-0413">Isomerase</keyword>
<evidence type="ECO:0000256" key="7">
    <source>
        <dbReference type="ARBA" id="ARBA00023098"/>
    </source>
</evidence>
<keyword evidence="5" id="KW-0274">FAD</keyword>
<comment type="cofactor">
    <cofactor evidence="1">
        <name>FAD</name>
        <dbReference type="ChEBI" id="CHEBI:57692"/>
    </cofactor>
</comment>
<dbReference type="InterPro" id="IPR052542">
    <property type="entry name" value="Cholesterol_Oxidase"/>
</dbReference>
<keyword evidence="8" id="KW-1207">Sterol metabolism</keyword>
<feature type="domain" description="Glucose-methanol-choline oxidoreductase N-terminal" evidence="17">
    <location>
        <begin position="148"/>
        <end position="369"/>
    </location>
</feature>
<evidence type="ECO:0000313" key="21">
    <source>
        <dbReference type="Proteomes" id="UP000824998"/>
    </source>
</evidence>
<evidence type="ECO:0000256" key="10">
    <source>
        <dbReference type="ARBA" id="ARBA00023235"/>
    </source>
</evidence>
<dbReference type="EC" id="5.3.3.1" evidence="11"/>
<dbReference type="EMBL" id="MU251811">
    <property type="protein sequence ID" value="KAG9229136.1"/>
    <property type="molecule type" value="Genomic_DNA"/>
</dbReference>
<dbReference type="GO" id="GO:0004769">
    <property type="term" value="F:steroid Delta-isomerase activity"/>
    <property type="evidence" value="ECO:0007669"/>
    <property type="project" value="UniProtKB-EC"/>
</dbReference>
<feature type="domain" description="Glucose-methanol-choline oxidoreductase C-terminal" evidence="19">
    <location>
        <begin position="553"/>
        <end position="615"/>
    </location>
</feature>
<sequence>MNGFDGNYESDEPQLETRETTPDGPHARGSSGPQSKAYAKIGTYGDDPRDKKFPRLSKPVELMRNSYDCVVIGSGYGGGVAASRMARAGQRVCLLERGQEKWPGEYPSGFLDAMKQFHVSGEFAPGFLKGKMVESGDPTGLYHLIVGKGQNAFVGNGLGGTSLLNANVFMEADNGTMNLDIWPKELKGDDKLKKYYDRAAKVLEPNEYPHDWPELPKLSLLEKQAAEIGMKDKFRRVKQTTRFSGGPNKTGVEMYPSALTGMDCTGVNDGSKSSTLVNYLSDAWNWGAEMFCETEVRYVKKHPGGGYLVFFAWHGSNRGAFQDNLYEDLMWVHAEKCVFLGAGSIGTTEILLRSKKLGMSMSDKVGKNMSGNGDLLAFGYNTHEQVNAIGRQYPSPYNPIGPTITGVIDGRFENGKPLENPLDGFIIEEGAIPKALSLVFQTMLEMMPGNQKPQGHGLLDKVKHATAQMGSRLLGPYFKNGSIERTQVYLIMSHDSNQAILTLKNDQPVLEFLGVANSGNVKRLNGLLEKATKAVGGTFVKNPFDAYFGQEITVHPIGGACMSKDGTSDHGVTNHFGELLTGHGHETHAGLVVTDGAVIPAALGCNPFATITALAERSVEHAARDIGAHIDLETKNEILDLFGTPGQYTKKQMRPSRHDTINIAKAKELIDETEARMAAGFGFSEVMSGHIHIGDGVEGDKIEDYETAARTARGLCEEARFFLSVQTFDTSLTVSRSDHKAMLTGTFTCAGLQGSPFLVQRGDFGLFQVDHQAPGTKNMTYDFDMKSTNGDTYHFNAYKVVDSSVALGPMRFWRATSTLYVTISQGPKVLGRGMMHIKPSDFFQQLFSLRPSGRNFLAKLNSTVSFMGYFARQSASLFLAPLVYQEYPAMTYNGYINDTSPDQTIKITAEYDGVETKMQVWEPRNPTIATKNIFMIPGASVDHQIYALPTIEVNAVNYFTRAGYRVFVTVHRICQLKVAENGWTTFDARHDIRACLKWVRENYGEEKIYTIAHCMGSVAYSCGLLDGTIPADWILGISCSQVFFNPVWSPLNMAKVIARPNKLYQAIGGTWFSCSSSVDDSYFQQAMNQILRFYPDSRSEMCNNVSCHRCSLVFGRLWSHKNLNEATHRQINRFFGGVNMTLLATLTQMGYRGFVTTNGPDYEDLTTDFNIAKLAGIPIMLFSGSDNQVLTPYATEKTYQILRDTFGWQGYERHVIQGYGHLDCWMGREAHKDVYPTVRETVDRVVRGEGYVYREVDWKNDWDDWKSLPRSGRDNPPIDGMGGAGWEELYTV</sequence>
<keyword evidence="9" id="KW-0753">Steroid metabolism</keyword>
<comment type="similarity">
    <text evidence="2">Belongs to the GMC oxidoreductase family.</text>
</comment>
<name>A0A9P7Y9B8_9HELO</name>
<dbReference type="PANTHER" id="PTHR47470">
    <property type="entry name" value="CHOLESTEROL OXIDASE"/>
    <property type="match status" value="1"/>
</dbReference>
<evidence type="ECO:0000256" key="15">
    <source>
        <dbReference type="ARBA" id="ARBA00049778"/>
    </source>
</evidence>
<comment type="caution">
    <text evidence="20">The sequence shown here is derived from an EMBL/GenBank/DDBJ whole genome shotgun (WGS) entry which is preliminary data.</text>
</comment>
<evidence type="ECO:0000256" key="1">
    <source>
        <dbReference type="ARBA" id="ARBA00001974"/>
    </source>
</evidence>
<dbReference type="Gene3D" id="3.40.50.1820">
    <property type="entry name" value="alpha/beta hydrolase"/>
    <property type="match status" value="1"/>
</dbReference>
<comment type="pathway">
    <text evidence="12">Steroid metabolism; cholesterol degradation.</text>
</comment>
<evidence type="ECO:0000256" key="5">
    <source>
        <dbReference type="ARBA" id="ARBA00022827"/>
    </source>
</evidence>
<evidence type="ECO:0000256" key="3">
    <source>
        <dbReference type="ARBA" id="ARBA00022548"/>
    </source>
</evidence>
<evidence type="ECO:0000256" key="4">
    <source>
        <dbReference type="ARBA" id="ARBA00022630"/>
    </source>
</evidence>
<dbReference type="Pfam" id="PF00890">
    <property type="entry name" value="FAD_binding_2"/>
    <property type="match status" value="1"/>
</dbReference>
<dbReference type="GO" id="GO:0016995">
    <property type="term" value="F:cholesterol oxidase activity"/>
    <property type="evidence" value="ECO:0007669"/>
    <property type="project" value="UniProtKB-EC"/>
</dbReference>
<evidence type="ECO:0000256" key="8">
    <source>
        <dbReference type="ARBA" id="ARBA00023166"/>
    </source>
</evidence>
<dbReference type="GO" id="GO:0050660">
    <property type="term" value="F:flavin adenine dinucleotide binding"/>
    <property type="evidence" value="ECO:0007669"/>
    <property type="project" value="InterPro"/>
</dbReference>
<evidence type="ECO:0000259" key="18">
    <source>
        <dbReference type="Pfam" id="PF00890"/>
    </source>
</evidence>
<keyword evidence="7" id="KW-0443">Lipid metabolism</keyword>
<dbReference type="Pfam" id="PF05199">
    <property type="entry name" value="GMC_oxred_C"/>
    <property type="match status" value="1"/>
</dbReference>
<dbReference type="InterPro" id="IPR029058">
    <property type="entry name" value="AB_hydrolase_fold"/>
</dbReference>
<evidence type="ECO:0000256" key="2">
    <source>
        <dbReference type="ARBA" id="ARBA00010790"/>
    </source>
</evidence>
<dbReference type="SUPFAM" id="SSF51905">
    <property type="entry name" value="FAD/NAD(P)-binding domain"/>
    <property type="match status" value="1"/>
</dbReference>
<evidence type="ECO:0000256" key="14">
    <source>
        <dbReference type="ARBA" id="ARBA00049744"/>
    </source>
</evidence>
<organism evidence="20 21">
    <name type="scientific">Amylocarpus encephaloides</name>
    <dbReference type="NCBI Taxonomy" id="45428"/>
    <lineage>
        <taxon>Eukaryota</taxon>
        <taxon>Fungi</taxon>
        <taxon>Dikarya</taxon>
        <taxon>Ascomycota</taxon>
        <taxon>Pezizomycotina</taxon>
        <taxon>Leotiomycetes</taxon>
        <taxon>Helotiales</taxon>
        <taxon>Helotiales incertae sedis</taxon>
        <taxon>Amylocarpus</taxon>
    </lineage>
</organism>
<dbReference type="Gene3D" id="3.50.50.60">
    <property type="entry name" value="FAD/NAD(P)-binding domain"/>
    <property type="match status" value="3"/>
</dbReference>
<protein>
    <recommendedName>
        <fullName evidence="14">Cholesterol oxidase</fullName>
        <ecNumber evidence="13">1.1.3.6</ecNumber>
        <ecNumber evidence="11">5.3.3.1</ecNumber>
    </recommendedName>
    <alternativeName>
        <fullName evidence="15">Cholesterol isomerase</fullName>
    </alternativeName>
</protein>
<dbReference type="GO" id="GO:0008203">
    <property type="term" value="P:cholesterol metabolic process"/>
    <property type="evidence" value="ECO:0007669"/>
    <property type="project" value="UniProtKB-KW"/>
</dbReference>
<keyword evidence="6" id="KW-0560">Oxidoreductase</keyword>
<accession>A0A9P7Y9B8</accession>
<dbReference type="InterPro" id="IPR000172">
    <property type="entry name" value="GMC_OxRdtase_N"/>
</dbReference>
<gene>
    <name evidence="20" type="ORF">BJ875DRAFT_388006</name>
</gene>
<feature type="region of interest" description="Disordered" evidence="16">
    <location>
        <begin position="1"/>
        <end position="53"/>
    </location>
</feature>
<evidence type="ECO:0000259" key="19">
    <source>
        <dbReference type="Pfam" id="PF05199"/>
    </source>
</evidence>
<evidence type="ECO:0000256" key="6">
    <source>
        <dbReference type="ARBA" id="ARBA00023002"/>
    </source>
</evidence>
<dbReference type="InterPro" id="IPR003953">
    <property type="entry name" value="FAD-dep_OxRdtase_2_FAD-bd"/>
</dbReference>
<keyword evidence="3" id="KW-0153">Cholesterol metabolism</keyword>
<evidence type="ECO:0000256" key="13">
    <source>
        <dbReference type="ARBA" id="ARBA00049723"/>
    </source>
</evidence>
<dbReference type="Proteomes" id="UP000824998">
    <property type="component" value="Unassembled WGS sequence"/>
</dbReference>
<keyword evidence="4" id="KW-0285">Flavoprotein</keyword>
<feature type="domain" description="FAD-dependent oxidoreductase 2 FAD-binding" evidence="18">
    <location>
        <begin position="68"/>
        <end position="100"/>
    </location>
</feature>
<keyword evidence="21" id="KW-1185">Reference proteome</keyword>
<evidence type="ECO:0000313" key="20">
    <source>
        <dbReference type="EMBL" id="KAG9229136.1"/>
    </source>
</evidence>
<dbReference type="InterPro" id="IPR007867">
    <property type="entry name" value="GMC_OxRtase_C"/>
</dbReference>
<evidence type="ECO:0000256" key="16">
    <source>
        <dbReference type="SAM" id="MobiDB-lite"/>
    </source>
</evidence>